<comment type="caution">
    <text evidence="2">The sequence shown here is derived from an EMBL/GenBank/DDBJ whole genome shotgun (WGS) entry which is preliminary data.</text>
</comment>
<evidence type="ECO:0000313" key="2">
    <source>
        <dbReference type="EMBL" id="NIK57276.1"/>
    </source>
</evidence>
<gene>
    <name evidence="2" type="ORF">BJY22_002993</name>
</gene>
<proteinExistence type="predicted"/>
<feature type="region of interest" description="Disordered" evidence="1">
    <location>
        <begin position="235"/>
        <end position="276"/>
    </location>
</feature>
<reference evidence="2 3" key="1">
    <citation type="submission" date="2020-03" db="EMBL/GenBank/DDBJ databases">
        <title>Sequencing the genomes of 1000 actinobacteria strains.</title>
        <authorList>
            <person name="Klenk H.-P."/>
        </authorList>
    </citation>
    <scope>NUCLEOTIDE SEQUENCE [LARGE SCALE GENOMIC DNA]</scope>
    <source>
        <strain evidence="2 3">DSM 45490</strain>
    </source>
</reference>
<dbReference type="AlphaFoldDB" id="A0A7X6A0L2"/>
<organism evidence="2 3">
    <name type="scientific">Kribbella shirazensis</name>
    <dbReference type="NCBI Taxonomy" id="1105143"/>
    <lineage>
        <taxon>Bacteria</taxon>
        <taxon>Bacillati</taxon>
        <taxon>Actinomycetota</taxon>
        <taxon>Actinomycetes</taxon>
        <taxon>Propionibacteriales</taxon>
        <taxon>Kribbellaceae</taxon>
        <taxon>Kribbella</taxon>
    </lineage>
</organism>
<sequence length="276" mass="31081">MHTGLNNLPEPADLHAQLSERRPLNWGDPIPTKADIAAKYGDRSTAESLQLLTKAATVEPDITDAVVAAIGAEATPYHLENRLKSPQSLARKLITYQQFYRRTEQVPEDVLRYTAAVKHPDELTEAAVRTIDRLNHGDWMTEAAHHSYVDGSRYKGLHAFLHAHGERVELQVHSDESIDVKERTTPLYEIERDRNQPLAARDAARRECIALSDQMKQPAGIDDLKELGGVPVKAISYGKQRQQDRTDAGQARTTGPDRTRKQTHQQFRNRQDGTSR</sequence>
<accession>A0A7X6A0L2</accession>
<dbReference type="Proteomes" id="UP000555407">
    <property type="component" value="Unassembled WGS sequence"/>
</dbReference>
<dbReference type="EMBL" id="JAASRO010000001">
    <property type="protein sequence ID" value="NIK57276.1"/>
    <property type="molecule type" value="Genomic_DNA"/>
</dbReference>
<keyword evidence="3" id="KW-1185">Reference proteome</keyword>
<dbReference type="RefSeq" id="WP_167207250.1">
    <property type="nucleotide sequence ID" value="NZ_JAASRO010000001.1"/>
</dbReference>
<name>A0A7X6A0L2_9ACTN</name>
<evidence type="ECO:0000313" key="3">
    <source>
        <dbReference type="Proteomes" id="UP000555407"/>
    </source>
</evidence>
<protein>
    <submittedName>
        <fullName evidence="2">Uncharacterized protein</fullName>
    </submittedName>
</protein>
<evidence type="ECO:0000256" key="1">
    <source>
        <dbReference type="SAM" id="MobiDB-lite"/>
    </source>
</evidence>